<dbReference type="InterPro" id="IPR006212">
    <property type="entry name" value="Furin_repeat"/>
</dbReference>
<dbReference type="PANTHER" id="PTHR47505:SF1">
    <property type="entry name" value="DNA UTILIZATION PROTEIN YHGH"/>
    <property type="match status" value="1"/>
</dbReference>
<dbReference type="SUPFAM" id="SSF53271">
    <property type="entry name" value="PRTase-like"/>
    <property type="match status" value="1"/>
</dbReference>
<dbReference type="InterPro" id="IPR029057">
    <property type="entry name" value="PRTase-like"/>
</dbReference>
<dbReference type="PANTHER" id="PTHR47505">
    <property type="entry name" value="DNA UTILIZATION PROTEIN YHGH"/>
    <property type="match status" value="1"/>
</dbReference>
<comment type="similarity">
    <text evidence="1">Belongs to the ComF/GntX family.</text>
</comment>
<evidence type="ECO:0000259" key="2">
    <source>
        <dbReference type="Pfam" id="PF00156"/>
    </source>
</evidence>
<dbReference type="AlphaFoldDB" id="A0A932YZI7"/>
<proteinExistence type="inferred from homology"/>
<accession>A0A932YZI7</accession>
<name>A0A932YZI7_9BACT</name>
<comment type="caution">
    <text evidence="4">The sequence shown here is derived from an EMBL/GenBank/DDBJ whole genome shotgun (WGS) entry which is preliminary data.</text>
</comment>
<protein>
    <submittedName>
        <fullName evidence="4">ComF family protein</fullName>
    </submittedName>
</protein>
<dbReference type="Pfam" id="PF00156">
    <property type="entry name" value="Pribosyltran"/>
    <property type="match status" value="1"/>
</dbReference>
<gene>
    <name evidence="4" type="ORF">HY473_02065</name>
</gene>
<evidence type="ECO:0000313" key="4">
    <source>
        <dbReference type="EMBL" id="MBI4132845.1"/>
    </source>
</evidence>
<dbReference type="EMBL" id="JACQMI010000013">
    <property type="protein sequence ID" value="MBI4132845.1"/>
    <property type="molecule type" value="Genomic_DNA"/>
</dbReference>
<dbReference type="Gene3D" id="3.40.50.2020">
    <property type="match status" value="1"/>
</dbReference>
<organism evidence="4 5">
    <name type="scientific">Candidatus Sungiibacteriota bacterium</name>
    <dbReference type="NCBI Taxonomy" id="2750080"/>
    <lineage>
        <taxon>Bacteria</taxon>
        <taxon>Candidatus Sungiibacteriota</taxon>
    </lineage>
</organism>
<evidence type="ECO:0000313" key="5">
    <source>
        <dbReference type="Proteomes" id="UP000756703"/>
    </source>
</evidence>
<dbReference type="InterPro" id="IPR000836">
    <property type="entry name" value="PRTase_dom"/>
</dbReference>
<feature type="domain" description="Double zinc ribbon" evidence="3">
    <location>
        <begin position="10"/>
        <end position="61"/>
    </location>
</feature>
<evidence type="ECO:0000256" key="1">
    <source>
        <dbReference type="ARBA" id="ARBA00008007"/>
    </source>
</evidence>
<dbReference type="CDD" id="cd00064">
    <property type="entry name" value="FU"/>
    <property type="match status" value="1"/>
</dbReference>
<reference evidence="4" key="1">
    <citation type="submission" date="2020-07" db="EMBL/GenBank/DDBJ databases">
        <title>Huge and variable diversity of episymbiotic CPR bacteria and DPANN archaea in groundwater ecosystems.</title>
        <authorList>
            <person name="He C.Y."/>
            <person name="Keren R."/>
            <person name="Whittaker M."/>
            <person name="Farag I.F."/>
            <person name="Doudna J."/>
            <person name="Cate J.H.D."/>
            <person name="Banfield J.F."/>
        </authorList>
    </citation>
    <scope>NUCLEOTIDE SEQUENCE</scope>
    <source>
        <strain evidence="4">NC_groundwater_1225_Ag_S-0.1um_56_177</strain>
    </source>
</reference>
<feature type="domain" description="Phosphoribosyltransferase" evidence="2">
    <location>
        <begin position="141"/>
        <end position="229"/>
    </location>
</feature>
<dbReference type="Proteomes" id="UP000756703">
    <property type="component" value="Unassembled WGS sequence"/>
</dbReference>
<evidence type="ECO:0000259" key="3">
    <source>
        <dbReference type="Pfam" id="PF18912"/>
    </source>
</evidence>
<sequence>MRAEAVKEWLLDLVFPKSCLGCNAEGAFLCRSCRETLAFRAPQCPRCGRRNFDGVLCNRCQGKSDLRRFLAPFSYREPLARNLIHAYKYEGLSSLKVFFADAIVSFLELYAIRPRPESMLVPIPLHRFREQARGFNQAALLAEELGRRLDLGVRSPLYRRRMTEPQIDMPSYDKRRDNVARAFAVNDPALVRGRTVILVDDVATSGATLSEAARVLRRAGARSVWAIAIAKG</sequence>
<dbReference type="CDD" id="cd06223">
    <property type="entry name" value="PRTases_typeI"/>
    <property type="match status" value="1"/>
</dbReference>
<dbReference type="InterPro" id="IPR044005">
    <property type="entry name" value="DZR_2"/>
</dbReference>
<dbReference type="InterPro" id="IPR051910">
    <property type="entry name" value="ComF/GntX_DNA_util-trans"/>
</dbReference>
<dbReference type="Pfam" id="PF18912">
    <property type="entry name" value="DZR_2"/>
    <property type="match status" value="1"/>
</dbReference>